<gene>
    <name evidence="1" type="ORF">AG1IA_10118</name>
</gene>
<evidence type="ECO:0000313" key="2">
    <source>
        <dbReference type="Proteomes" id="UP000011668"/>
    </source>
</evidence>
<keyword evidence="2" id="KW-1185">Reference proteome</keyword>
<organism evidence="1 2">
    <name type="scientific">Thanatephorus cucumeris (strain AG1-IA)</name>
    <name type="common">Rice sheath blight fungus</name>
    <name type="synonym">Rhizoctonia solani</name>
    <dbReference type="NCBI Taxonomy" id="983506"/>
    <lineage>
        <taxon>Eukaryota</taxon>
        <taxon>Fungi</taxon>
        <taxon>Dikarya</taxon>
        <taxon>Basidiomycota</taxon>
        <taxon>Agaricomycotina</taxon>
        <taxon>Agaricomycetes</taxon>
        <taxon>Cantharellales</taxon>
        <taxon>Ceratobasidiaceae</taxon>
        <taxon>Rhizoctonia</taxon>
        <taxon>Rhizoctonia solani AG-1</taxon>
    </lineage>
</organism>
<dbReference type="AlphaFoldDB" id="L8WGF6"/>
<dbReference type="HOGENOM" id="CLU_2962493_0_0_1"/>
<sequence length="59" mass="6406">MIFRLSIISQGYTGVAARYARRQASSANAKAQGDRFPMLGGMAKRLMLEGSSTQLKAKL</sequence>
<dbReference type="STRING" id="983506.L8WGF6"/>
<dbReference type="EMBL" id="AFRT01005103">
    <property type="protein sequence ID" value="ELU35853.1"/>
    <property type="molecule type" value="Genomic_DNA"/>
</dbReference>
<evidence type="ECO:0000313" key="1">
    <source>
        <dbReference type="EMBL" id="ELU35853.1"/>
    </source>
</evidence>
<name>L8WGF6_THACA</name>
<reference evidence="1 2" key="1">
    <citation type="journal article" date="2013" name="Nat. Commun.">
        <title>The evolution and pathogenic mechanisms of the rice sheath blight pathogen.</title>
        <authorList>
            <person name="Zheng A."/>
            <person name="Lin R."/>
            <person name="Xu L."/>
            <person name="Qin P."/>
            <person name="Tang C."/>
            <person name="Ai P."/>
            <person name="Zhang D."/>
            <person name="Liu Y."/>
            <person name="Sun Z."/>
            <person name="Feng H."/>
            <person name="Wang Y."/>
            <person name="Chen Y."/>
            <person name="Liang X."/>
            <person name="Fu R."/>
            <person name="Li Q."/>
            <person name="Zhang J."/>
            <person name="Yu X."/>
            <person name="Xie Z."/>
            <person name="Ding L."/>
            <person name="Guan P."/>
            <person name="Tang J."/>
            <person name="Liang Y."/>
            <person name="Wang S."/>
            <person name="Deng Q."/>
            <person name="Li S."/>
            <person name="Zhu J."/>
            <person name="Wang L."/>
            <person name="Liu H."/>
            <person name="Li P."/>
        </authorList>
    </citation>
    <scope>NUCLEOTIDE SEQUENCE [LARGE SCALE GENOMIC DNA]</scope>
    <source>
        <strain evidence="2">AG-1 IA</strain>
    </source>
</reference>
<accession>L8WGF6</accession>
<comment type="caution">
    <text evidence="1">The sequence shown here is derived from an EMBL/GenBank/DDBJ whole genome shotgun (WGS) entry which is preliminary data.</text>
</comment>
<dbReference type="Proteomes" id="UP000011668">
    <property type="component" value="Unassembled WGS sequence"/>
</dbReference>
<protein>
    <submittedName>
        <fullName evidence="1">Uncharacterized protein</fullName>
    </submittedName>
</protein>
<proteinExistence type="predicted"/>